<accession>A0AC61PKL5</accession>
<sequence>MSEKMSRKEFSESLDRRLSGLQGDPWLRTKVLAKTEGEKPVKKLSAATIAVIVLLILAMAGAVAAANWTVISRIFGTGWYYNEEAITAPLKTECDSQMMRIEAAEAYWAEDGVSVVFKVECTDPNCLPYYEEGEHPEQIEFNGKSITQDELRGEKELIACDIWKPEGDCWTWYEYNDEGLFIIVTAMKYDTERIQTGGTMNFECYCSNLQTDETEDCIFTVTLPPMTMQEGYFSK</sequence>
<proteinExistence type="predicted"/>
<protein>
    <submittedName>
        <fullName evidence="1">Uncharacterized protein</fullName>
    </submittedName>
</protein>
<name>A0AC61PKL5_9FIRM</name>
<evidence type="ECO:0000313" key="2">
    <source>
        <dbReference type="Proteomes" id="UP000192328"/>
    </source>
</evidence>
<organism evidence="1 2">
    <name type="scientific">Aristaeella lactis</name>
    <dbReference type="NCBI Taxonomy" id="3046383"/>
    <lineage>
        <taxon>Bacteria</taxon>
        <taxon>Bacillati</taxon>
        <taxon>Bacillota</taxon>
        <taxon>Clostridia</taxon>
        <taxon>Eubacteriales</taxon>
        <taxon>Aristaeellaceae</taxon>
        <taxon>Aristaeella</taxon>
    </lineage>
</organism>
<gene>
    <name evidence="1" type="ORF">SAMN06297397_1346</name>
</gene>
<reference evidence="1" key="1">
    <citation type="submission" date="2017-04" db="EMBL/GenBank/DDBJ databases">
        <authorList>
            <person name="Varghese N."/>
            <person name="Submissions S."/>
        </authorList>
    </citation>
    <scope>NUCLEOTIDE SEQUENCE</scope>
    <source>
        <strain evidence="1">WTE2008</strain>
    </source>
</reference>
<keyword evidence="2" id="KW-1185">Reference proteome</keyword>
<evidence type="ECO:0000313" key="1">
    <source>
        <dbReference type="EMBL" id="SMC54307.1"/>
    </source>
</evidence>
<dbReference type="Proteomes" id="UP000192328">
    <property type="component" value="Unassembled WGS sequence"/>
</dbReference>
<comment type="caution">
    <text evidence="1">The sequence shown here is derived from an EMBL/GenBank/DDBJ whole genome shotgun (WGS) entry which is preliminary data.</text>
</comment>
<dbReference type="EMBL" id="FWXZ01000002">
    <property type="protein sequence ID" value="SMC54307.1"/>
    <property type="molecule type" value="Genomic_DNA"/>
</dbReference>